<accession>A0A0V0GZL2</accession>
<protein>
    <submittedName>
        <fullName evidence="1">Putative ovule protein</fullName>
    </submittedName>
</protein>
<dbReference type="EMBL" id="GEDG01029293">
    <property type="protein sequence ID" value="JAP12635.1"/>
    <property type="molecule type" value="Transcribed_RNA"/>
</dbReference>
<proteinExistence type="predicted"/>
<reference evidence="1" key="1">
    <citation type="submission" date="2015-12" db="EMBL/GenBank/DDBJ databases">
        <title>Gene expression during late stages of embryo sac development: a critical building block for successful pollen-pistil interactions.</title>
        <authorList>
            <person name="Liu Y."/>
            <person name="Joly V."/>
            <person name="Sabar M."/>
            <person name="Matton D.P."/>
        </authorList>
    </citation>
    <scope>NUCLEOTIDE SEQUENCE</scope>
</reference>
<dbReference type="AlphaFoldDB" id="A0A0V0GZL2"/>
<organism evidence="1">
    <name type="scientific">Solanum chacoense</name>
    <name type="common">Chaco potato</name>
    <dbReference type="NCBI Taxonomy" id="4108"/>
    <lineage>
        <taxon>Eukaryota</taxon>
        <taxon>Viridiplantae</taxon>
        <taxon>Streptophyta</taxon>
        <taxon>Embryophyta</taxon>
        <taxon>Tracheophyta</taxon>
        <taxon>Spermatophyta</taxon>
        <taxon>Magnoliopsida</taxon>
        <taxon>eudicotyledons</taxon>
        <taxon>Gunneridae</taxon>
        <taxon>Pentapetalae</taxon>
        <taxon>asterids</taxon>
        <taxon>lamiids</taxon>
        <taxon>Solanales</taxon>
        <taxon>Solanaceae</taxon>
        <taxon>Solanoideae</taxon>
        <taxon>Solaneae</taxon>
        <taxon>Solanum</taxon>
    </lineage>
</organism>
<sequence>MKENVFASCETKVKKLRRERMRLQGFEGFCSKGDCLSLKLANDFSITVGIPTTLLSILNGGSI</sequence>
<evidence type="ECO:0000313" key="1">
    <source>
        <dbReference type="EMBL" id="JAP12635.1"/>
    </source>
</evidence>
<name>A0A0V0GZL2_SOLCH</name>